<evidence type="ECO:0000313" key="3">
    <source>
        <dbReference type="EMBL" id="CEM50870.1"/>
    </source>
</evidence>
<keyword evidence="2" id="KW-1133">Transmembrane helix</keyword>
<accession>A0A0G4I1Y7</accession>
<feature type="transmembrane region" description="Helical" evidence="2">
    <location>
        <begin position="18"/>
        <end position="39"/>
    </location>
</feature>
<feature type="compositionally biased region" description="Polar residues" evidence="1">
    <location>
        <begin position="74"/>
        <end position="91"/>
    </location>
</feature>
<sequence length="260" mass="27780">MTGTSRQGGEPLSGPSRFLVAFFAMLCLQTAGFVTPRGFSSSLLLRERTWREEASTERRNVQGTGIYGAVSEVNGESETETGTQIPPTNRISALPSLSSSPMPSRRDFLLSVGAAVALPLLSLSFRPTDAWADSVGIGVRITAQKRYGAAVEAGANAFRDLKGGIEAGSPQGVSALKEFVKGPDGRGTIQAMQLLANSYRKSENQRPDTIPQRMKLSEFEDALEALTSIKDTAAVKGAYADALKKMEVYLESVSDVRAGK</sequence>
<keyword evidence="2" id="KW-0472">Membrane</keyword>
<dbReference type="InterPro" id="IPR006311">
    <property type="entry name" value="TAT_signal"/>
</dbReference>
<organism evidence="3">
    <name type="scientific">Chromera velia CCMP2878</name>
    <dbReference type="NCBI Taxonomy" id="1169474"/>
    <lineage>
        <taxon>Eukaryota</taxon>
        <taxon>Sar</taxon>
        <taxon>Alveolata</taxon>
        <taxon>Colpodellida</taxon>
        <taxon>Chromeraceae</taxon>
        <taxon>Chromera</taxon>
    </lineage>
</organism>
<feature type="compositionally biased region" description="Low complexity" evidence="1">
    <location>
        <begin position="92"/>
        <end position="101"/>
    </location>
</feature>
<evidence type="ECO:0000256" key="2">
    <source>
        <dbReference type="SAM" id="Phobius"/>
    </source>
</evidence>
<dbReference type="AlphaFoldDB" id="A0A0G4I1Y7"/>
<keyword evidence="2" id="KW-0812">Transmembrane</keyword>
<feature type="region of interest" description="Disordered" evidence="1">
    <location>
        <begin position="73"/>
        <end position="101"/>
    </location>
</feature>
<dbReference type="EMBL" id="CDMZ01004775">
    <property type="protein sequence ID" value="CEM50870.1"/>
    <property type="molecule type" value="Genomic_DNA"/>
</dbReference>
<protein>
    <submittedName>
        <fullName evidence="3">Uncharacterized protein</fullName>
    </submittedName>
</protein>
<gene>
    <name evidence="3" type="ORF">Cvel_10230</name>
</gene>
<dbReference type="PROSITE" id="PS51318">
    <property type="entry name" value="TAT"/>
    <property type="match status" value="1"/>
</dbReference>
<dbReference type="VEuPathDB" id="CryptoDB:Cvel_10230"/>
<proteinExistence type="predicted"/>
<name>A0A0G4I1Y7_9ALVE</name>
<reference evidence="3" key="1">
    <citation type="submission" date="2014-11" db="EMBL/GenBank/DDBJ databases">
        <authorList>
            <person name="Otto D Thomas"/>
            <person name="Naeem Raeece"/>
        </authorList>
    </citation>
    <scope>NUCLEOTIDE SEQUENCE</scope>
</reference>
<evidence type="ECO:0000256" key="1">
    <source>
        <dbReference type="SAM" id="MobiDB-lite"/>
    </source>
</evidence>